<gene>
    <name evidence="2" type="ORF">TRFO_12111</name>
</gene>
<dbReference type="EMBL" id="MLAK01001437">
    <property type="protein sequence ID" value="OHS93085.1"/>
    <property type="molecule type" value="Genomic_DNA"/>
</dbReference>
<dbReference type="GeneID" id="94831138"/>
<reference evidence="2" key="1">
    <citation type="submission" date="2016-10" db="EMBL/GenBank/DDBJ databases">
        <authorList>
            <person name="Benchimol M."/>
            <person name="Almeida L.G."/>
            <person name="Vasconcelos A.T."/>
            <person name="Perreira-Neves A."/>
            <person name="Rosa I.A."/>
            <person name="Tasca T."/>
            <person name="Bogo M.R."/>
            <person name="de Souza W."/>
        </authorList>
    </citation>
    <scope>NUCLEOTIDE SEQUENCE [LARGE SCALE GENOMIC DNA]</scope>
    <source>
        <strain evidence="2">K</strain>
    </source>
</reference>
<dbReference type="VEuPathDB" id="TrichDB:TRFO_12111"/>
<accession>A0A1J4J6M7</accession>
<proteinExistence type="predicted"/>
<protein>
    <submittedName>
        <fullName evidence="2">Uncharacterized protein</fullName>
    </submittedName>
</protein>
<organism evidence="2 3">
    <name type="scientific">Tritrichomonas foetus</name>
    <dbReference type="NCBI Taxonomy" id="1144522"/>
    <lineage>
        <taxon>Eukaryota</taxon>
        <taxon>Metamonada</taxon>
        <taxon>Parabasalia</taxon>
        <taxon>Tritrichomonadida</taxon>
        <taxon>Tritrichomonadidae</taxon>
        <taxon>Tritrichomonas</taxon>
    </lineage>
</organism>
<name>A0A1J4J6M7_9EUKA</name>
<keyword evidence="3" id="KW-1185">Reference proteome</keyword>
<evidence type="ECO:0000313" key="2">
    <source>
        <dbReference type="EMBL" id="OHS93085.1"/>
    </source>
</evidence>
<comment type="caution">
    <text evidence="2">The sequence shown here is derived from an EMBL/GenBank/DDBJ whole genome shotgun (WGS) entry which is preliminary data.</text>
</comment>
<feature type="compositionally biased region" description="Low complexity" evidence="1">
    <location>
        <begin position="27"/>
        <end position="44"/>
    </location>
</feature>
<dbReference type="RefSeq" id="XP_068346222.1">
    <property type="nucleotide sequence ID" value="XM_068496434.1"/>
</dbReference>
<evidence type="ECO:0000313" key="3">
    <source>
        <dbReference type="Proteomes" id="UP000179807"/>
    </source>
</evidence>
<dbReference type="AlphaFoldDB" id="A0A1J4J6M7"/>
<sequence>MSTDFLKGFNFNPTSTSTSKGKDDQSSSKSSTSNQAKPLSFNFGNSNGSLSTGLSFDTSKKSTSSSKSTTSFGFGGASSSLLANGSEYQNFLQSKIATGSGLLSGSAASSTAAKPINLNSKKDSTFEVRRIQLDGIHFENIFIYKNEQDLDDGEIGPSFDQVCHLDSKALDEVLN</sequence>
<feature type="region of interest" description="Disordered" evidence="1">
    <location>
        <begin position="1"/>
        <end position="44"/>
    </location>
</feature>
<dbReference type="Proteomes" id="UP000179807">
    <property type="component" value="Unassembled WGS sequence"/>
</dbReference>
<evidence type="ECO:0000256" key="1">
    <source>
        <dbReference type="SAM" id="MobiDB-lite"/>
    </source>
</evidence>